<dbReference type="OrthoDB" id="344073at2759"/>
<feature type="region of interest" description="Disordered" evidence="1">
    <location>
        <begin position="1"/>
        <end position="320"/>
    </location>
</feature>
<proteinExistence type="predicted"/>
<feature type="compositionally biased region" description="Basic and acidic residues" evidence="1">
    <location>
        <begin position="94"/>
        <end position="153"/>
    </location>
</feature>
<feature type="compositionally biased region" description="Basic and acidic residues" evidence="1">
    <location>
        <begin position="261"/>
        <end position="271"/>
    </location>
</feature>
<dbReference type="GeneID" id="92367408"/>
<keyword evidence="3" id="KW-1185">Reference proteome</keyword>
<dbReference type="Proteomes" id="UP000186804">
    <property type="component" value="Unassembled WGS sequence"/>
</dbReference>
<name>A0A1J4MBZ8_9CRYT</name>
<dbReference type="AlphaFoldDB" id="A0A1J4MBZ8"/>
<feature type="compositionally biased region" description="Polar residues" evidence="1">
    <location>
        <begin position="1"/>
        <end position="17"/>
    </location>
</feature>
<protein>
    <submittedName>
        <fullName evidence="2">Transcription factor E2F</fullName>
    </submittedName>
</protein>
<accession>A0A1J4MBZ8</accession>
<feature type="compositionally biased region" description="Low complexity" evidence="1">
    <location>
        <begin position="158"/>
        <end position="168"/>
    </location>
</feature>
<feature type="compositionally biased region" description="Polar residues" evidence="1">
    <location>
        <begin position="279"/>
        <end position="291"/>
    </location>
</feature>
<dbReference type="VEuPathDB" id="CryptoDB:cand_032240"/>
<comment type="caution">
    <text evidence="2">The sequence shown here is derived from an EMBL/GenBank/DDBJ whole genome shotgun (WGS) entry which is preliminary data.</text>
</comment>
<dbReference type="EMBL" id="LRBS01000121">
    <property type="protein sequence ID" value="OII71511.1"/>
    <property type="molecule type" value="Genomic_DNA"/>
</dbReference>
<feature type="compositionally biased region" description="Basic residues" evidence="1">
    <location>
        <begin position="173"/>
        <end position="187"/>
    </location>
</feature>
<organism evidence="2 3">
    <name type="scientific">Cryptosporidium andersoni</name>
    <dbReference type="NCBI Taxonomy" id="117008"/>
    <lineage>
        <taxon>Eukaryota</taxon>
        <taxon>Sar</taxon>
        <taxon>Alveolata</taxon>
        <taxon>Apicomplexa</taxon>
        <taxon>Conoidasida</taxon>
        <taxon>Coccidia</taxon>
        <taxon>Eucoccidiorida</taxon>
        <taxon>Eimeriorina</taxon>
        <taxon>Cryptosporidiidae</taxon>
        <taxon>Cryptosporidium</taxon>
    </lineage>
</organism>
<evidence type="ECO:0000256" key="1">
    <source>
        <dbReference type="SAM" id="MobiDB-lite"/>
    </source>
</evidence>
<feature type="compositionally biased region" description="Low complexity" evidence="1">
    <location>
        <begin position="188"/>
        <end position="202"/>
    </location>
</feature>
<sequence>MNTENKSTMGSSRSRSPYLNEKYRSYGWDDDRRRPSRDNERRDSGYELDNEKGRDYGRDKSRDYEYERDRYREGKKYRDIARSRNRDSNYGFNERTREDNNWEREYNKSKGRDKERDKGRDKERDRERDRERGRDREHDRYSLGYRRGREYRSRNCRSYSDSSDISDIPGTSRNHRSRRHSYRRRKVSVSSSRSSSRSSYSSIEEKHDRYRRGRRYYSSDESSPERNYRNRSSRYSRRYKDESSSDYEEDYLRHQSKRHKLNCDKKDKGAYLEDEYSSNKKWQPSYSVSQSKSRDKQMSPPATRVRDSSPHNNTNSPPRDSITCATLCERLLELRNLEESKRCDKGTAKVLDDLLAENPDDFLAEDMSGRELTKQQFITWYVINQQHGPSIVESSSTTHNGQDKRHRLITINKRLFTEITPKESYCLDFEMFKDRETSDEIESQIVLYGCKNGKLTRVYVIKDKDELTSKKNLSLSKIKEYKIFAIFLRYLQKKGIKYPSREHQEHNGKSNPDFDGIFHYYDFENNPLVLE</sequence>
<evidence type="ECO:0000313" key="2">
    <source>
        <dbReference type="EMBL" id="OII71511.1"/>
    </source>
</evidence>
<reference evidence="2 3" key="1">
    <citation type="submission" date="2016-10" db="EMBL/GenBank/DDBJ databases">
        <title>Reductive evolution of mitochondrial metabolism and differential evolution of invasion-related proteins in Cryptosporidium.</title>
        <authorList>
            <person name="Liu S."/>
            <person name="Roellig D.M."/>
            <person name="Guo Y."/>
            <person name="Li N."/>
            <person name="Frace M.A."/>
            <person name="Tang K."/>
            <person name="Zhang L."/>
            <person name="Feng Y."/>
            <person name="Xiao L."/>
        </authorList>
    </citation>
    <scope>NUCLEOTIDE SEQUENCE [LARGE SCALE GENOMIC DNA]</scope>
    <source>
        <strain evidence="2">30847</strain>
    </source>
</reference>
<evidence type="ECO:0000313" key="3">
    <source>
        <dbReference type="Proteomes" id="UP000186804"/>
    </source>
</evidence>
<dbReference type="RefSeq" id="XP_067066701.1">
    <property type="nucleotide sequence ID" value="XM_067213450.1"/>
</dbReference>
<feature type="compositionally biased region" description="Basic and acidic residues" evidence="1">
    <location>
        <begin position="21"/>
        <end position="87"/>
    </location>
</feature>
<gene>
    <name evidence="2" type="ORF">cand_032240</name>
</gene>